<feature type="region of interest" description="Disordered" evidence="1">
    <location>
        <begin position="1"/>
        <end position="48"/>
    </location>
</feature>
<feature type="region of interest" description="Disordered" evidence="1">
    <location>
        <begin position="563"/>
        <end position="585"/>
    </location>
</feature>
<feature type="compositionally biased region" description="Polar residues" evidence="1">
    <location>
        <begin position="128"/>
        <end position="137"/>
    </location>
</feature>
<dbReference type="Proteomes" id="UP000245884">
    <property type="component" value="Unassembled WGS sequence"/>
</dbReference>
<protein>
    <submittedName>
        <fullName evidence="2">Uncharacterized protein</fullName>
    </submittedName>
</protein>
<keyword evidence="3" id="KW-1185">Reference proteome</keyword>
<feature type="compositionally biased region" description="Low complexity" evidence="1">
    <location>
        <begin position="708"/>
        <end position="748"/>
    </location>
</feature>
<gene>
    <name evidence="2" type="ORF">BDZ90DRAFT_51244</name>
</gene>
<dbReference type="RefSeq" id="XP_025360903.1">
    <property type="nucleotide sequence ID" value="XM_025509636.1"/>
</dbReference>
<feature type="region of interest" description="Disordered" evidence="1">
    <location>
        <begin position="449"/>
        <end position="472"/>
    </location>
</feature>
<evidence type="ECO:0000313" key="2">
    <source>
        <dbReference type="EMBL" id="PWN26291.1"/>
    </source>
</evidence>
<feature type="compositionally biased region" description="Low complexity" evidence="1">
    <location>
        <begin position="280"/>
        <end position="311"/>
    </location>
</feature>
<dbReference type="AlphaFoldDB" id="A0A316UPL7"/>
<feature type="compositionally biased region" description="Low complexity" evidence="1">
    <location>
        <begin position="151"/>
        <end position="165"/>
    </location>
</feature>
<evidence type="ECO:0000313" key="3">
    <source>
        <dbReference type="Proteomes" id="UP000245884"/>
    </source>
</evidence>
<sequence>MTRHFLNHGDDDDDDSGLSDLDLPDICASPPYYDDSGEPSLESDIGNGLISDDDDLLKSSLAVAGTSDESRRLRLDSFDCGGLTPSLLTVELEDQASDQPALDSNGLDHPSRATIGDTRKASMRRTAVSPTGDSTPTLRAMSLHDEPSVDHSAAQQQPSQSSLPLHQLSPRSFAAAVLGPSASHLPLPATGSTHYSPWSASHAAAAANPAWLAAALPGFSEGWTPSIGPAVGSSSSDPMNDGSGSGTGLVPLEGLREAAARFAQSEDLHDSPPQADSPGSDTSSTATVTARTAADVTPPARTRPLAAPSSSTNRQITLPIRLPPPALTILSDPYADLTLHLNRHGLRSEAETLGKMPPDFILHNYLTIKGGPVGFLEQTMRLVERHGPEMGRQIGAAARRQQGNPGPGEGDRLPEAVLLDTQMLDADAIASGLLPTHLLVVTPCLPLSGPTSSSAGSSTPTPSSAISSSPPSHQQHVILPIHSLLYVLQCVSLPPLPRSSVPTSSSPAGETLEIPVVSLKVPRPALFSLTHRFVYSHDTQALLMDLAPLERLAAILRARAGGERASQGAAPSSSSSTPPIMIPRPSRSECQTLLAHHCPAAELLGYAQKVHGAWANGVAIGLTTTVYWRTLERAWELVVGALRIQQSERSGTGPRGGKGKTAMTTRALGKKRGHVVPGQGISRESYQVHGPPAMAASRRQRRAGGNGSRSAVEGGGVSVEKGGTPKPRGASSPSSSHSRRQQSSAGGL</sequence>
<organism evidence="2 3">
    <name type="scientific">Jaminaea rosea</name>
    <dbReference type="NCBI Taxonomy" id="1569628"/>
    <lineage>
        <taxon>Eukaryota</taxon>
        <taxon>Fungi</taxon>
        <taxon>Dikarya</taxon>
        <taxon>Basidiomycota</taxon>
        <taxon>Ustilaginomycotina</taxon>
        <taxon>Exobasidiomycetes</taxon>
        <taxon>Microstromatales</taxon>
        <taxon>Microstromatales incertae sedis</taxon>
        <taxon>Jaminaea</taxon>
    </lineage>
</organism>
<dbReference type="EMBL" id="KZ819672">
    <property type="protein sequence ID" value="PWN26291.1"/>
    <property type="molecule type" value="Genomic_DNA"/>
</dbReference>
<accession>A0A316UPL7</accession>
<evidence type="ECO:0000256" key="1">
    <source>
        <dbReference type="SAM" id="MobiDB-lite"/>
    </source>
</evidence>
<name>A0A316UPL7_9BASI</name>
<dbReference type="OrthoDB" id="2523383at2759"/>
<reference evidence="2 3" key="1">
    <citation type="journal article" date="2018" name="Mol. Biol. Evol.">
        <title>Broad Genomic Sampling Reveals a Smut Pathogenic Ancestry of the Fungal Clade Ustilaginomycotina.</title>
        <authorList>
            <person name="Kijpornyongpan T."/>
            <person name="Mondo S.J."/>
            <person name="Barry K."/>
            <person name="Sandor L."/>
            <person name="Lee J."/>
            <person name="Lipzen A."/>
            <person name="Pangilinan J."/>
            <person name="LaButti K."/>
            <person name="Hainaut M."/>
            <person name="Henrissat B."/>
            <person name="Grigoriev I.V."/>
            <person name="Spatafora J.W."/>
            <person name="Aime M.C."/>
        </authorList>
    </citation>
    <scope>NUCLEOTIDE SEQUENCE [LARGE SCALE GENOMIC DNA]</scope>
    <source>
        <strain evidence="2 3">MCA 5214</strain>
    </source>
</reference>
<feature type="region of interest" description="Disordered" evidence="1">
    <location>
        <begin position="263"/>
        <end position="316"/>
    </location>
</feature>
<feature type="region of interest" description="Disordered" evidence="1">
    <location>
        <begin position="227"/>
        <end position="250"/>
    </location>
</feature>
<feature type="region of interest" description="Disordered" evidence="1">
    <location>
        <begin position="648"/>
        <end position="748"/>
    </location>
</feature>
<dbReference type="GeneID" id="37031459"/>
<proteinExistence type="predicted"/>
<feature type="region of interest" description="Disordered" evidence="1">
    <location>
        <begin position="95"/>
        <end position="165"/>
    </location>
</feature>